<name>A0A8S5PGB3_9CAUD</name>
<reference evidence="1" key="1">
    <citation type="journal article" date="2021" name="Proc. Natl. Acad. Sci. U.S.A.">
        <title>A Catalog of Tens of Thousands of Viruses from Human Metagenomes Reveals Hidden Associations with Chronic Diseases.</title>
        <authorList>
            <person name="Tisza M.J."/>
            <person name="Buck C.B."/>
        </authorList>
    </citation>
    <scope>NUCLEOTIDE SEQUENCE</scope>
    <source>
        <strain evidence="1">CtEgn5</strain>
    </source>
</reference>
<sequence length="231" mass="27324">MMGKITVKHYLNVNLKPYIVKGENYYSMYIMVIVNRKSTKVKSISFEELYTEKDFEDIQNEDNDLLNQENTVIENICGLIQEVFRGFDVTMFSSYYSLMKEMFIDDVDFEESFNILDKKKNVIGLDISSFVYGDFSLGVNKTHGMDLFTWYSDTGQKKLLSFLKEERVTCNLQDLIYQLNKMVFLGSMEVFSKKLCESKKGRDLFDKYSDTIENDYWRYCGELEKLYNRDN</sequence>
<proteinExistence type="predicted"/>
<accession>A0A8S5PGB3</accession>
<dbReference type="EMBL" id="BK015424">
    <property type="protein sequence ID" value="DAE06018.1"/>
    <property type="molecule type" value="Genomic_DNA"/>
</dbReference>
<evidence type="ECO:0000313" key="1">
    <source>
        <dbReference type="EMBL" id="DAE06018.1"/>
    </source>
</evidence>
<organism evidence="1">
    <name type="scientific">Siphoviridae sp. ctEgn5</name>
    <dbReference type="NCBI Taxonomy" id="2825398"/>
    <lineage>
        <taxon>Viruses</taxon>
        <taxon>Duplodnaviria</taxon>
        <taxon>Heunggongvirae</taxon>
        <taxon>Uroviricota</taxon>
        <taxon>Caudoviricetes</taxon>
    </lineage>
</organism>
<protein>
    <submittedName>
        <fullName evidence="1">Uncharacterized protein</fullName>
    </submittedName>
</protein>